<evidence type="ECO:0000256" key="1">
    <source>
        <dbReference type="SAM" id="MobiDB-lite"/>
    </source>
</evidence>
<organism evidence="2 3">
    <name type="scientific">Microbotryum intermedium</name>
    <dbReference type="NCBI Taxonomy" id="269621"/>
    <lineage>
        <taxon>Eukaryota</taxon>
        <taxon>Fungi</taxon>
        <taxon>Dikarya</taxon>
        <taxon>Basidiomycota</taxon>
        <taxon>Pucciniomycotina</taxon>
        <taxon>Microbotryomycetes</taxon>
        <taxon>Microbotryales</taxon>
        <taxon>Microbotryaceae</taxon>
        <taxon>Microbotryum</taxon>
    </lineage>
</organism>
<evidence type="ECO:0000313" key="2">
    <source>
        <dbReference type="EMBL" id="SCV72790.1"/>
    </source>
</evidence>
<dbReference type="EMBL" id="FMSP01000009">
    <property type="protein sequence ID" value="SCV72790.1"/>
    <property type="molecule type" value="Genomic_DNA"/>
</dbReference>
<name>A0A238FG46_9BASI</name>
<feature type="region of interest" description="Disordered" evidence="1">
    <location>
        <begin position="58"/>
        <end position="86"/>
    </location>
</feature>
<protein>
    <submittedName>
        <fullName evidence="2">BQ2448_4327 protein</fullName>
    </submittedName>
</protein>
<keyword evidence="3" id="KW-1185">Reference proteome</keyword>
<evidence type="ECO:0000313" key="3">
    <source>
        <dbReference type="Proteomes" id="UP000198372"/>
    </source>
</evidence>
<gene>
    <name evidence="2" type="ORF">BQ2448_4327</name>
</gene>
<dbReference type="OrthoDB" id="7961613at2759"/>
<dbReference type="Proteomes" id="UP000198372">
    <property type="component" value="Unassembled WGS sequence"/>
</dbReference>
<proteinExistence type="predicted"/>
<dbReference type="AlphaFoldDB" id="A0A238FG46"/>
<dbReference type="STRING" id="269621.A0A238FG46"/>
<reference evidence="3" key="1">
    <citation type="submission" date="2016-09" db="EMBL/GenBank/DDBJ databases">
        <authorList>
            <person name="Jeantristanb JTB J.-T."/>
            <person name="Ricardo R."/>
        </authorList>
    </citation>
    <scope>NUCLEOTIDE SEQUENCE [LARGE SCALE GENOMIC DNA]</scope>
</reference>
<sequence>MSGAARLGLADIVHRTLVTGLAGLSVYGLYGMYRIHTDTMQAGEEAWKKHLEEEAKVKSGSAFVADDGSHSSAPPTTTSEIPRHRF</sequence>
<accession>A0A238FG46</accession>
<feature type="compositionally biased region" description="Polar residues" evidence="1">
    <location>
        <begin position="70"/>
        <end position="80"/>
    </location>
</feature>